<dbReference type="EMBL" id="CP055153">
    <property type="protein sequence ID" value="QMU27630.1"/>
    <property type="molecule type" value="Genomic_DNA"/>
</dbReference>
<dbReference type="Pfam" id="PF13561">
    <property type="entry name" value="adh_short_C2"/>
    <property type="match status" value="1"/>
</dbReference>
<proteinExistence type="inferred from homology"/>
<sequence>MAILDLTGKTAVVTGGGSGIGKSISQLFAQQGAQVYILELNAEAGEQTIQEITAVGGKAILRTCNVSQQSEVLQVFDSIEQEAGTINILINNAGIAHVGNLENTTEADIDRIYKVNIKGMYNCMLAAVKSMKNANQGVIVNMASVAGSVGIPDRFAYSMSKGAVIAMTYSVARDYLPYNIRCNCISPGRVHTPFVDGFIAKNYPGREQEMFEKLSKTQPIGRMGSPSEIAHLALYLSSDEASFITGTDYPIDGGFITLNS</sequence>
<dbReference type="FunFam" id="3.40.50.720:FF:000084">
    <property type="entry name" value="Short-chain dehydrogenase reductase"/>
    <property type="match status" value="1"/>
</dbReference>
<accession>A0A7L7L4C7</accession>
<keyword evidence="2" id="KW-0560">Oxidoreductase</keyword>
<evidence type="ECO:0000313" key="3">
    <source>
        <dbReference type="Proteomes" id="UP000514509"/>
    </source>
</evidence>
<dbReference type="PROSITE" id="PS00061">
    <property type="entry name" value="ADH_SHORT"/>
    <property type="match status" value="1"/>
</dbReference>
<dbReference type="InterPro" id="IPR002347">
    <property type="entry name" value="SDR_fam"/>
</dbReference>
<evidence type="ECO:0000256" key="1">
    <source>
        <dbReference type="ARBA" id="ARBA00006484"/>
    </source>
</evidence>
<keyword evidence="3" id="KW-1185">Reference proteome</keyword>
<dbReference type="KEGG" id="add:HUW48_06030"/>
<dbReference type="SUPFAM" id="SSF51735">
    <property type="entry name" value="NAD(P)-binding Rossmann-fold domains"/>
    <property type="match status" value="1"/>
</dbReference>
<reference evidence="2 3" key="1">
    <citation type="submission" date="2020-06" db="EMBL/GenBank/DDBJ databases">
        <authorList>
            <person name="Hwang Y.J."/>
        </authorList>
    </citation>
    <scope>NUCLEOTIDE SEQUENCE [LARGE SCALE GENOMIC DNA]</scope>
    <source>
        <strain evidence="2 3">KUDC8001</strain>
    </source>
</reference>
<protein>
    <submittedName>
        <fullName evidence="2">Glucose 1-dehydrogenase</fullName>
        <ecNumber evidence="2">1.1.1.47</ecNumber>
    </submittedName>
</protein>
<evidence type="ECO:0000313" key="2">
    <source>
        <dbReference type="EMBL" id="QMU27630.1"/>
    </source>
</evidence>
<gene>
    <name evidence="2" type="ORF">HUW48_06030</name>
</gene>
<dbReference type="Proteomes" id="UP000514509">
    <property type="component" value="Chromosome"/>
</dbReference>
<dbReference type="PRINTS" id="PR00081">
    <property type="entry name" value="GDHRDH"/>
</dbReference>
<dbReference type="InterPro" id="IPR036291">
    <property type="entry name" value="NAD(P)-bd_dom_sf"/>
</dbReference>
<dbReference type="PRINTS" id="PR00080">
    <property type="entry name" value="SDRFAMILY"/>
</dbReference>
<dbReference type="Gene3D" id="3.40.50.720">
    <property type="entry name" value="NAD(P)-binding Rossmann-like Domain"/>
    <property type="match status" value="1"/>
</dbReference>
<dbReference type="NCBIfam" id="NF005559">
    <property type="entry name" value="PRK07231.1"/>
    <property type="match status" value="1"/>
</dbReference>
<comment type="similarity">
    <text evidence="1">Belongs to the short-chain dehydrogenases/reductases (SDR) family.</text>
</comment>
<dbReference type="InterPro" id="IPR020904">
    <property type="entry name" value="Sc_DH/Rdtase_CS"/>
</dbReference>
<organism evidence="2 3">
    <name type="scientific">Adhaeribacter radiodurans</name>
    <dbReference type="NCBI Taxonomy" id="2745197"/>
    <lineage>
        <taxon>Bacteria</taxon>
        <taxon>Pseudomonadati</taxon>
        <taxon>Bacteroidota</taxon>
        <taxon>Cytophagia</taxon>
        <taxon>Cytophagales</taxon>
        <taxon>Hymenobacteraceae</taxon>
        <taxon>Adhaeribacter</taxon>
    </lineage>
</organism>
<dbReference type="AlphaFoldDB" id="A0A7L7L4C7"/>
<reference evidence="2 3" key="2">
    <citation type="submission" date="2020-08" db="EMBL/GenBank/DDBJ databases">
        <title>Adhaeribacter dokdonensis sp. nov., isolated from the rhizosphere of Elymus tsukushiensis, a plant native to the Dokdo Islands, Republic of Korea.</title>
        <authorList>
            <person name="Ghim S.Y."/>
        </authorList>
    </citation>
    <scope>NUCLEOTIDE SEQUENCE [LARGE SCALE GENOMIC DNA]</scope>
    <source>
        <strain evidence="2 3">KUDC8001</strain>
    </source>
</reference>
<dbReference type="GO" id="GO:0047936">
    <property type="term" value="F:glucose 1-dehydrogenase [NAD(P)+] activity"/>
    <property type="evidence" value="ECO:0007669"/>
    <property type="project" value="UniProtKB-EC"/>
</dbReference>
<dbReference type="EC" id="1.1.1.47" evidence="2"/>
<dbReference type="CDD" id="cd05233">
    <property type="entry name" value="SDR_c"/>
    <property type="match status" value="1"/>
</dbReference>
<dbReference type="PANTHER" id="PTHR42760">
    <property type="entry name" value="SHORT-CHAIN DEHYDROGENASES/REDUCTASES FAMILY MEMBER"/>
    <property type="match status" value="1"/>
</dbReference>
<name>A0A7L7L4C7_9BACT</name>